<dbReference type="InterPro" id="IPR011576">
    <property type="entry name" value="Pyridox_Oxase_N"/>
</dbReference>
<dbReference type="PANTHER" id="PTHR42815:SF2">
    <property type="entry name" value="FAD-BINDING, PUTATIVE (AFU_ORTHOLOGUE AFUA_6G07600)-RELATED"/>
    <property type="match status" value="1"/>
</dbReference>
<gene>
    <name evidence="2" type="ORF">CUV01_09455</name>
</gene>
<dbReference type="OrthoDB" id="9790331at2"/>
<dbReference type="RefSeq" id="WP_101460252.1">
    <property type="nucleotide sequence ID" value="NZ_CP025408.1"/>
</dbReference>
<name>A0A2K9EF56_9RHOB</name>
<dbReference type="InterPro" id="IPR012349">
    <property type="entry name" value="Split_barrel_FMN-bd"/>
</dbReference>
<feature type="domain" description="Pyridoxamine 5'-phosphate oxidase N-terminal" evidence="1">
    <location>
        <begin position="29"/>
        <end position="148"/>
    </location>
</feature>
<evidence type="ECO:0000313" key="3">
    <source>
        <dbReference type="Proteomes" id="UP000233742"/>
    </source>
</evidence>
<keyword evidence="3" id="KW-1185">Reference proteome</keyword>
<dbReference type="AlphaFoldDB" id="A0A2K9EF56"/>
<dbReference type="Gene3D" id="2.30.110.10">
    <property type="entry name" value="Electron Transport, Fmn-binding Protein, Chain A"/>
    <property type="match status" value="1"/>
</dbReference>
<proteinExistence type="predicted"/>
<accession>A0A2K9EF56</accession>
<dbReference type="Pfam" id="PF01243">
    <property type="entry name" value="PNPOx_N"/>
    <property type="match status" value="1"/>
</dbReference>
<protein>
    <submittedName>
        <fullName evidence="2">Pyridoxamine 5'-phosphate oxidase</fullName>
    </submittedName>
</protein>
<dbReference type="KEGG" id="paro:CUV01_09455"/>
<dbReference type="EMBL" id="CP025408">
    <property type="protein sequence ID" value="AUH33583.1"/>
    <property type="molecule type" value="Genomic_DNA"/>
</dbReference>
<organism evidence="2 3">
    <name type="scientific">Paracoccus tegillarcae</name>
    <dbReference type="NCBI Taxonomy" id="1529068"/>
    <lineage>
        <taxon>Bacteria</taxon>
        <taxon>Pseudomonadati</taxon>
        <taxon>Pseudomonadota</taxon>
        <taxon>Alphaproteobacteria</taxon>
        <taxon>Rhodobacterales</taxon>
        <taxon>Paracoccaceae</taxon>
        <taxon>Paracoccus</taxon>
    </lineage>
</organism>
<dbReference type="Proteomes" id="UP000233742">
    <property type="component" value="Chromosome"/>
</dbReference>
<sequence length="200" mass="21667">MKWLGEDDLAAIYGTPQPAAMRKVADRLTADYAGFLRASRFCVLTTVGPEGTDGSPRGDDGPVVQIIDDAHLAMPDWQGNERIDSLRNIARDPRVSLMFLVRGSNTVIRVNGSARLTDDTDLRQGFARQGKLPRTVIVVQISEVYFQCARAVLRAGLWSGADDSQGLAKPGQILSGMTDGEVGGADYDATWPARAAKSMW</sequence>
<evidence type="ECO:0000313" key="2">
    <source>
        <dbReference type="EMBL" id="AUH33583.1"/>
    </source>
</evidence>
<dbReference type="InterPro" id="IPR024029">
    <property type="entry name" value="Pyridox_Oxase_FMN-dep"/>
</dbReference>
<dbReference type="SUPFAM" id="SSF50475">
    <property type="entry name" value="FMN-binding split barrel"/>
    <property type="match status" value="1"/>
</dbReference>
<dbReference type="NCBIfam" id="TIGR04025">
    <property type="entry name" value="PPOX_FMN_DR2398"/>
    <property type="match status" value="1"/>
</dbReference>
<dbReference type="PANTHER" id="PTHR42815">
    <property type="entry name" value="FAD-BINDING, PUTATIVE (AFU_ORTHOLOGUE AFUA_6G07600)-RELATED"/>
    <property type="match status" value="1"/>
</dbReference>
<evidence type="ECO:0000259" key="1">
    <source>
        <dbReference type="Pfam" id="PF01243"/>
    </source>
</evidence>
<reference evidence="2 3" key="1">
    <citation type="submission" date="2017-12" db="EMBL/GenBank/DDBJ databases">
        <authorList>
            <person name="Hurst M.R.H."/>
        </authorList>
    </citation>
    <scope>NUCLEOTIDE SEQUENCE [LARGE SCALE GENOMIC DNA]</scope>
    <source>
        <strain evidence="2 3">BM15</strain>
    </source>
</reference>